<dbReference type="GO" id="GO:0000014">
    <property type="term" value="F:single-stranded DNA endodeoxyribonuclease activity"/>
    <property type="evidence" value="ECO:0007669"/>
    <property type="project" value="TreeGrafter"/>
</dbReference>
<dbReference type="AlphaFoldDB" id="A0A5N3WN83"/>
<dbReference type="PANTHER" id="PTHR46060:SF2">
    <property type="entry name" value="HISTONE-LYSINE N-METHYLTRANSFERASE SETMAR"/>
    <property type="match status" value="1"/>
</dbReference>
<dbReference type="EMBL" id="VCEA01000001">
    <property type="protein sequence ID" value="KAB0363289.1"/>
    <property type="molecule type" value="Genomic_DNA"/>
</dbReference>
<dbReference type="GO" id="GO:0003697">
    <property type="term" value="F:single-stranded DNA binding"/>
    <property type="evidence" value="ECO:0007669"/>
    <property type="project" value="TreeGrafter"/>
</dbReference>
<reference evidence="1 2" key="1">
    <citation type="submission" date="2019-06" db="EMBL/GenBank/DDBJ databases">
        <title>Discovery of a novel chromosome fission-fusion reversal in muntjac.</title>
        <authorList>
            <person name="Mudd A.B."/>
            <person name="Bredeson J.V."/>
            <person name="Baum R."/>
            <person name="Hockemeyer D."/>
            <person name="Rokhsar D.S."/>
        </authorList>
    </citation>
    <scope>NUCLEOTIDE SEQUENCE [LARGE SCALE GENOMIC DNA]</scope>
    <source>
        <strain evidence="1">UTSW_UCB_Mm</strain>
        <tissue evidence="1">Fibroblast cell line</tissue>
    </source>
</reference>
<dbReference type="GO" id="GO:0015074">
    <property type="term" value="P:DNA integration"/>
    <property type="evidence" value="ECO:0007669"/>
    <property type="project" value="TreeGrafter"/>
</dbReference>
<evidence type="ECO:0000313" key="1">
    <source>
        <dbReference type="EMBL" id="KAB0363289.1"/>
    </source>
</evidence>
<dbReference type="Proteomes" id="UP000326458">
    <property type="component" value="Unassembled WGS sequence"/>
</dbReference>
<protein>
    <submittedName>
        <fullName evidence="1">Uncharacterized protein</fullName>
    </submittedName>
</protein>
<dbReference type="GO" id="GO:0044547">
    <property type="term" value="F:DNA topoisomerase binding"/>
    <property type="evidence" value="ECO:0007669"/>
    <property type="project" value="TreeGrafter"/>
</dbReference>
<dbReference type="GO" id="GO:0035861">
    <property type="term" value="C:site of double-strand break"/>
    <property type="evidence" value="ECO:0007669"/>
    <property type="project" value="TreeGrafter"/>
</dbReference>
<dbReference type="GO" id="GO:0031297">
    <property type="term" value="P:replication fork processing"/>
    <property type="evidence" value="ECO:0007669"/>
    <property type="project" value="TreeGrafter"/>
</dbReference>
<dbReference type="Gene3D" id="1.10.10.1450">
    <property type="match status" value="1"/>
</dbReference>
<dbReference type="GO" id="GO:0006303">
    <property type="term" value="P:double-strand break repair via nonhomologous end joining"/>
    <property type="evidence" value="ECO:0007669"/>
    <property type="project" value="TreeGrafter"/>
</dbReference>
<dbReference type="GO" id="GO:0000729">
    <property type="term" value="P:DNA double-strand break processing"/>
    <property type="evidence" value="ECO:0007669"/>
    <property type="project" value="TreeGrafter"/>
</dbReference>
<dbReference type="GO" id="GO:0044774">
    <property type="term" value="P:mitotic DNA integrity checkpoint signaling"/>
    <property type="evidence" value="ECO:0007669"/>
    <property type="project" value="TreeGrafter"/>
</dbReference>
<name>A0A5N3WN83_MUNMU</name>
<organism evidence="1 2">
    <name type="scientific">Muntiacus muntjak</name>
    <name type="common">Barking deer</name>
    <name type="synonym">Indian muntjac</name>
    <dbReference type="NCBI Taxonomy" id="9888"/>
    <lineage>
        <taxon>Eukaryota</taxon>
        <taxon>Metazoa</taxon>
        <taxon>Chordata</taxon>
        <taxon>Craniata</taxon>
        <taxon>Vertebrata</taxon>
        <taxon>Euteleostomi</taxon>
        <taxon>Mammalia</taxon>
        <taxon>Eutheria</taxon>
        <taxon>Laurasiatheria</taxon>
        <taxon>Artiodactyla</taxon>
        <taxon>Ruminantia</taxon>
        <taxon>Pecora</taxon>
        <taxon>Cervidae</taxon>
        <taxon>Muntiacinae</taxon>
        <taxon>Muntiacus</taxon>
    </lineage>
</organism>
<dbReference type="InterPro" id="IPR052709">
    <property type="entry name" value="Transposase-MT_Hybrid"/>
</dbReference>
<dbReference type="GO" id="GO:0003690">
    <property type="term" value="F:double-stranded DNA binding"/>
    <property type="evidence" value="ECO:0007669"/>
    <property type="project" value="TreeGrafter"/>
</dbReference>
<dbReference type="GO" id="GO:0000793">
    <property type="term" value="C:condensed chromosome"/>
    <property type="evidence" value="ECO:0007669"/>
    <property type="project" value="TreeGrafter"/>
</dbReference>
<comment type="caution">
    <text evidence="1">The sequence shown here is derived from an EMBL/GenBank/DDBJ whole genome shotgun (WGS) entry which is preliminary data.</text>
</comment>
<dbReference type="GO" id="GO:0046975">
    <property type="term" value="F:histone H3K36 methyltransferase activity"/>
    <property type="evidence" value="ECO:0007669"/>
    <property type="project" value="TreeGrafter"/>
</dbReference>
<dbReference type="PANTHER" id="PTHR46060">
    <property type="entry name" value="MARINER MOS1 TRANSPOSASE-LIKE PROTEIN"/>
    <property type="match status" value="1"/>
</dbReference>
<keyword evidence="2" id="KW-1185">Reference proteome</keyword>
<dbReference type="GO" id="GO:0005634">
    <property type="term" value="C:nucleus"/>
    <property type="evidence" value="ECO:0007669"/>
    <property type="project" value="TreeGrafter"/>
</dbReference>
<dbReference type="GO" id="GO:0042800">
    <property type="term" value="F:histone H3K4 methyltransferase activity"/>
    <property type="evidence" value="ECO:0007669"/>
    <property type="project" value="TreeGrafter"/>
</dbReference>
<proteinExistence type="predicted"/>
<evidence type="ECO:0000313" key="2">
    <source>
        <dbReference type="Proteomes" id="UP000326458"/>
    </source>
</evidence>
<gene>
    <name evidence="1" type="ORF">FD754_007445</name>
</gene>
<sequence>MEMMLDKKQSQAIFLFKFKMDHKAAETTCNINNAFGPHLLGIANRQCNKSLEDEEHSGQPSEVDNHQLTAITKADPLTTTQEAAKNSMLIMVIQHLKQIGADHKSKQLSFEESPSLILRNNKLFLDWIVMCDKKWILYDNEP</sequence>
<accession>A0A5N3WN83</accession>